<dbReference type="EMBL" id="WMBR01000002">
    <property type="protein sequence ID" value="MXP21488.1"/>
    <property type="molecule type" value="Genomic_DNA"/>
</dbReference>
<reference evidence="1 2" key="1">
    <citation type="submission" date="2019-11" db="EMBL/GenBank/DDBJ databases">
        <title>Gordonia sp. nov., a novel actinobacterium isolated from mangrove soil in Hainan.</title>
        <authorList>
            <person name="Huang X."/>
            <person name="Xie Y."/>
            <person name="Chu X."/>
            <person name="Xiao K."/>
        </authorList>
    </citation>
    <scope>NUCLEOTIDE SEQUENCE [LARGE SCALE GENOMIC DNA]</scope>
    <source>
        <strain evidence="1 2">HNM0687</strain>
    </source>
</reference>
<evidence type="ECO:0000313" key="1">
    <source>
        <dbReference type="EMBL" id="MXP21488.1"/>
    </source>
</evidence>
<organism evidence="1 2">
    <name type="scientific">Gordonia mangrovi</name>
    <dbReference type="NCBI Taxonomy" id="2665643"/>
    <lineage>
        <taxon>Bacteria</taxon>
        <taxon>Bacillati</taxon>
        <taxon>Actinomycetota</taxon>
        <taxon>Actinomycetes</taxon>
        <taxon>Mycobacteriales</taxon>
        <taxon>Gordoniaceae</taxon>
        <taxon>Gordonia</taxon>
    </lineage>
</organism>
<keyword evidence="2" id="KW-1185">Reference proteome</keyword>
<dbReference type="Proteomes" id="UP000475545">
    <property type="component" value="Unassembled WGS sequence"/>
</dbReference>
<evidence type="ECO:0000313" key="2">
    <source>
        <dbReference type="Proteomes" id="UP000475545"/>
    </source>
</evidence>
<dbReference type="RefSeq" id="WP_160901678.1">
    <property type="nucleotide sequence ID" value="NZ_CP102850.1"/>
</dbReference>
<name>A0A6L7GSI1_9ACTN</name>
<dbReference type="AlphaFoldDB" id="A0A6L7GSI1"/>
<sequence length="68" mass="7292">MIGQPRSRDLAEAAGGRRLVLVVLVDFDLVGVCVQAWRWPVAGEDLEEAATADLPGYGTQTLRAGRPT</sequence>
<proteinExistence type="predicted"/>
<gene>
    <name evidence="1" type="ORF">GIY30_09005</name>
</gene>
<protein>
    <submittedName>
        <fullName evidence="1">Uncharacterized protein</fullName>
    </submittedName>
</protein>
<comment type="caution">
    <text evidence="1">The sequence shown here is derived from an EMBL/GenBank/DDBJ whole genome shotgun (WGS) entry which is preliminary data.</text>
</comment>
<accession>A0A6L7GSI1</accession>